<name>A0A0A9ARY7_ARUDO</name>
<proteinExistence type="predicted"/>
<reference evidence="1" key="2">
    <citation type="journal article" date="2015" name="Data Brief">
        <title>Shoot transcriptome of the giant reed, Arundo donax.</title>
        <authorList>
            <person name="Barrero R.A."/>
            <person name="Guerrero F.D."/>
            <person name="Moolhuijzen P."/>
            <person name="Goolsby J.A."/>
            <person name="Tidwell J."/>
            <person name="Bellgard S.E."/>
            <person name="Bellgard M.I."/>
        </authorList>
    </citation>
    <scope>NUCLEOTIDE SEQUENCE</scope>
    <source>
        <tissue evidence="1">Shoot tissue taken approximately 20 cm above the soil surface</tissue>
    </source>
</reference>
<protein>
    <submittedName>
        <fullName evidence="1">Uncharacterized protein</fullName>
    </submittedName>
</protein>
<dbReference type="AlphaFoldDB" id="A0A0A9ARY7"/>
<sequence>MDGEAELVVLHPRPGDRLRLGRQRAVHLLNYGQEVARWLAQNSFGLCLGVLALGSGALDVHAVAPGIVQLG</sequence>
<evidence type="ECO:0000313" key="1">
    <source>
        <dbReference type="EMBL" id="JAD49867.1"/>
    </source>
</evidence>
<organism evidence="1">
    <name type="scientific">Arundo donax</name>
    <name type="common">Giant reed</name>
    <name type="synonym">Donax arundinaceus</name>
    <dbReference type="NCBI Taxonomy" id="35708"/>
    <lineage>
        <taxon>Eukaryota</taxon>
        <taxon>Viridiplantae</taxon>
        <taxon>Streptophyta</taxon>
        <taxon>Embryophyta</taxon>
        <taxon>Tracheophyta</taxon>
        <taxon>Spermatophyta</taxon>
        <taxon>Magnoliopsida</taxon>
        <taxon>Liliopsida</taxon>
        <taxon>Poales</taxon>
        <taxon>Poaceae</taxon>
        <taxon>PACMAD clade</taxon>
        <taxon>Arundinoideae</taxon>
        <taxon>Arundineae</taxon>
        <taxon>Arundo</taxon>
    </lineage>
</organism>
<accession>A0A0A9ARY7</accession>
<reference evidence="1" key="1">
    <citation type="submission" date="2014-09" db="EMBL/GenBank/DDBJ databases">
        <authorList>
            <person name="Magalhaes I.L.F."/>
            <person name="Oliveira U."/>
            <person name="Santos F.R."/>
            <person name="Vidigal T.H.D.A."/>
            <person name="Brescovit A.D."/>
            <person name="Santos A.J."/>
        </authorList>
    </citation>
    <scope>NUCLEOTIDE SEQUENCE</scope>
    <source>
        <tissue evidence="1">Shoot tissue taken approximately 20 cm above the soil surface</tissue>
    </source>
</reference>
<dbReference type="EMBL" id="GBRH01248028">
    <property type="protein sequence ID" value="JAD49867.1"/>
    <property type="molecule type" value="Transcribed_RNA"/>
</dbReference>